<keyword evidence="2" id="KW-0472">Membrane</keyword>
<protein>
    <recommendedName>
        <fullName evidence="5">Archaeal Type IV pilin N-terminal domain-containing protein</fullName>
    </recommendedName>
</protein>
<keyword evidence="2" id="KW-0812">Transmembrane</keyword>
<dbReference type="RefSeq" id="WP_006884068.1">
    <property type="nucleotide sequence ID" value="NZ_AOIU01000028.1"/>
</dbReference>
<comment type="caution">
    <text evidence="3">The sequence shown here is derived from an EMBL/GenBank/DDBJ whole genome shotgun (WGS) entry which is preliminary data.</text>
</comment>
<gene>
    <name evidence="3" type="ORF">C475_11970</name>
</gene>
<evidence type="ECO:0008006" key="5">
    <source>
        <dbReference type="Google" id="ProtNLM"/>
    </source>
</evidence>
<proteinExistence type="predicted"/>
<dbReference type="AlphaFoldDB" id="M0CQN6"/>
<evidence type="ECO:0000256" key="2">
    <source>
        <dbReference type="SAM" id="Phobius"/>
    </source>
</evidence>
<keyword evidence="4" id="KW-1185">Reference proteome</keyword>
<dbReference type="OrthoDB" id="235436at2157"/>
<reference evidence="3 4" key="1">
    <citation type="journal article" date="2014" name="PLoS Genet.">
        <title>Phylogenetically driven sequencing of extremely halophilic archaea reveals strategies for static and dynamic osmo-response.</title>
        <authorList>
            <person name="Becker E.A."/>
            <person name="Seitzer P.M."/>
            <person name="Tritt A."/>
            <person name="Larsen D."/>
            <person name="Krusor M."/>
            <person name="Yao A.I."/>
            <person name="Wu D."/>
            <person name="Madern D."/>
            <person name="Eisen J.A."/>
            <person name="Darling A.E."/>
            <person name="Facciotti M.T."/>
        </authorList>
    </citation>
    <scope>NUCLEOTIDE SEQUENCE [LARGE SCALE GENOMIC DNA]</scope>
    <source>
        <strain evidence="3 4">2-9-1</strain>
    </source>
</reference>
<dbReference type="Proteomes" id="UP000011626">
    <property type="component" value="Unassembled WGS sequence"/>
</dbReference>
<dbReference type="STRING" id="797114.C475_11970"/>
<feature type="transmembrane region" description="Helical" evidence="2">
    <location>
        <begin position="12"/>
        <end position="36"/>
    </location>
</feature>
<evidence type="ECO:0000313" key="3">
    <source>
        <dbReference type="EMBL" id="ELZ24953.1"/>
    </source>
</evidence>
<name>M0CQN6_9EURY</name>
<dbReference type="EMBL" id="AOIU01000028">
    <property type="protein sequence ID" value="ELZ24953.1"/>
    <property type="molecule type" value="Genomic_DNA"/>
</dbReference>
<sequence>MFDTTGDDNGVLGVSTPVGVTLMVVIVVVLATLVTVTTTDLARSTQDSAQVHGVGTFDVQFQETGNDSLRISPDSLRNKDSTYILEVNDYPVYRWDGHEPLEFTCLYPGDHIEIVSKEGETTYPVQDRRMERALSCGRIRALPEKFEYAYIDNQTTLDKVRVQPDFTFGIEIDPDGTGSDDTLGNDVHKQDIGTIPVTNQWHYIRRYDKPIEGLSPPVWVIVMTDNVHWKLDDAGGDLNWTDDPTRAYGSDAYSIKDTGSGNDLKLEPDDSEPTNDIYMVFKPGCSGSKLKVIDVDAGYHNKVYINDQVAIPDTAPYDSGTKPTPKLLNAPGVNCPTNNP</sequence>
<accession>M0CQN6</accession>
<organism evidence="3 4">
    <name type="scientific">Halosimplex carlsbadense 2-9-1</name>
    <dbReference type="NCBI Taxonomy" id="797114"/>
    <lineage>
        <taxon>Archaea</taxon>
        <taxon>Methanobacteriati</taxon>
        <taxon>Methanobacteriota</taxon>
        <taxon>Stenosarchaea group</taxon>
        <taxon>Halobacteria</taxon>
        <taxon>Halobacteriales</taxon>
        <taxon>Haloarculaceae</taxon>
        <taxon>Halosimplex</taxon>
    </lineage>
</organism>
<feature type="region of interest" description="Disordered" evidence="1">
    <location>
        <begin position="316"/>
        <end position="340"/>
    </location>
</feature>
<evidence type="ECO:0000256" key="1">
    <source>
        <dbReference type="SAM" id="MobiDB-lite"/>
    </source>
</evidence>
<evidence type="ECO:0000313" key="4">
    <source>
        <dbReference type="Proteomes" id="UP000011626"/>
    </source>
</evidence>
<keyword evidence="2" id="KW-1133">Transmembrane helix</keyword>